<dbReference type="PROSITE" id="PS50262">
    <property type="entry name" value="G_PROTEIN_RECEP_F1_2"/>
    <property type="match status" value="1"/>
</dbReference>
<keyword evidence="4" id="KW-0297">G-protein coupled receptor</keyword>
<evidence type="ECO:0000256" key="3">
    <source>
        <dbReference type="ARBA" id="ARBA00022989"/>
    </source>
</evidence>
<keyword evidence="6" id="KW-0675">Receptor</keyword>
<feature type="transmembrane region" description="Helical" evidence="8">
    <location>
        <begin position="81"/>
        <end position="101"/>
    </location>
</feature>
<dbReference type="PANTHER" id="PTHR24243">
    <property type="entry name" value="G-PROTEIN COUPLED RECEPTOR"/>
    <property type="match status" value="1"/>
</dbReference>
<feature type="transmembrane region" description="Helical" evidence="8">
    <location>
        <begin position="314"/>
        <end position="337"/>
    </location>
</feature>
<dbReference type="CDD" id="cd00637">
    <property type="entry name" value="7tm_classA_rhodopsin-like"/>
    <property type="match status" value="1"/>
</dbReference>
<dbReference type="PRINTS" id="PR00237">
    <property type="entry name" value="GPCRRHODOPSN"/>
</dbReference>
<dbReference type="InterPro" id="IPR000276">
    <property type="entry name" value="GPCR_Rhodpsn"/>
</dbReference>
<evidence type="ECO:0000313" key="11">
    <source>
        <dbReference type="Proteomes" id="UP000887568"/>
    </source>
</evidence>
<feature type="domain" description="G-protein coupled receptors family 1 profile" evidence="9">
    <location>
        <begin position="56"/>
        <end position="334"/>
    </location>
</feature>
<sequence length="362" mass="40999">MGEPMHQWETCEAITPRFNETLTANDTDHNLMRYSAFDTALIVGIMPALLFLGLVTNLSFLIVVVCVPFMRTATNYYLSQLAVADIALLITAVGEKLWYFIASPFAMDTSVLGQAGCIWVPILKKTFSWVSMLLVTLLNFEKFYAVCWPLKHRTAQCQRKQGIRRRIFTIWLTGAAVSLLTVLNNGRYATFRVIDGQDKLTGQDNLLEIGVCCPLTASLDIATLSIYGVLFVTFWLSNIFMSAGTIRAIKGRKVAACKEQTINLPARRIQSNNLIARMVIVNGMAYFLLLIPRHSYNIAQVAKLNLLHESQRNIVLNITRIILYLNSVINPVIYVLVNPRYRRAYKRVFWCQSKATRETART</sequence>
<dbReference type="OrthoDB" id="9444602at2759"/>
<dbReference type="GeneID" id="119728123"/>
<accession>A0A913ZX50</accession>
<keyword evidence="5 8" id="KW-0472">Membrane</keyword>
<dbReference type="EnsemblMetazoa" id="XM_038200199.1">
    <property type="protein sequence ID" value="XP_038056127.1"/>
    <property type="gene ID" value="LOC119728123"/>
</dbReference>
<feature type="transmembrane region" description="Helical" evidence="8">
    <location>
        <begin position="224"/>
        <end position="243"/>
    </location>
</feature>
<evidence type="ECO:0000256" key="1">
    <source>
        <dbReference type="ARBA" id="ARBA00004141"/>
    </source>
</evidence>
<reference evidence="10" key="1">
    <citation type="submission" date="2022-11" db="UniProtKB">
        <authorList>
            <consortium name="EnsemblMetazoa"/>
        </authorList>
    </citation>
    <scope>IDENTIFICATION</scope>
</reference>
<dbReference type="SUPFAM" id="SSF81321">
    <property type="entry name" value="Family A G protein-coupled receptor-like"/>
    <property type="match status" value="1"/>
</dbReference>
<dbReference type="AlphaFoldDB" id="A0A913ZX50"/>
<feature type="transmembrane region" description="Helical" evidence="8">
    <location>
        <begin position="274"/>
        <end position="294"/>
    </location>
</feature>
<dbReference type="GO" id="GO:0004930">
    <property type="term" value="F:G protein-coupled receptor activity"/>
    <property type="evidence" value="ECO:0007669"/>
    <property type="project" value="UniProtKB-KW"/>
</dbReference>
<dbReference type="Proteomes" id="UP000887568">
    <property type="component" value="Unplaced"/>
</dbReference>
<evidence type="ECO:0000256" key="8">
    <source>
        <dbReference type="SAM" id="Phobius"/>
    </source>
</evidence>
<keyword evidence="3 8" id="KW-1133">Transmembrane helix</keyword>
<name>A0A913ZX50_PATMI</name>
<proteinExistence type="predicted"/>
<dbReference type="GO" id="GO:0005886">
    <property type="term" value="C:plasma membrane"/>
    <property type="evidence" value="ECO:0007669"/>
    <property type="project" value="TreeGrafter"/>
</dbReference>
<protein>
    <recommendedName>
        <fullName evidence="9">G-protein coupled receptors family 1 profile domain-containing protein</fullName>
    </recommendedName>
</protein>
<evidence type="ECO:0000256" key="5">
    <source>
        <dbReference type="ARBA" id="ARBA00023136"/>
    </source>
</evidence>
<keyword evidence="11" id="KW-1185">Reference proteome</keyword>
<keyword evidence="2 8" id="KW-0812">Transmembrane</keyword>
<evidence type="ECO:0000259" key="9">
    <source>
        <dbReference type="PROSITE" id="PS50262"/>
    </source>
</evidence>
<feature type="transmembrane region" description="Helical" evidence="8">
    <location>
        <begin position="167"/>
        <end position="183"/>
    </location>
</feature>
<evidence type="ECO:0000313" key="10">
    <source>
        <dbReference type="EnsemblMetazoa" id="XP_038056127.1"/>
    </source>
</evidence>
<evidence type="ECO:0000256" key="7">
    <source>
        <dbReference type="ARBA" id="ARBA00023224"/>
    </source>
</evidence>
<keyword evidence="7" id="KW-0807">Transducer</keyword>
<evidence type="ECO:0000256" key="2">
    <source>
        <dbReference type="ARBA" id="ARBA00022692"/>
    </source>
</evidence>
<comment type="subcellular location">
    <subcellularLocation>
        <location evidence="1">Membrane</location>
        <topology evidence="1">Multi-pass membrane protein</topology>
    </subcellularLocation>
</comment>
<feature type="transmembrane region" description="Helical" evidence="8">
    <location>
        <begin position="129"/>
        <end position="147"/>
    </location>
</feature>
<dbReference type="InterPro" id="IPR017452">
    <property type="entry name" value="GPCR_Rhodpsn_7TM"/>
</dbReference>
<feature type="transmembrane region" description="Helical" evidence="8">
    <location>
        <begin position="40"/>
        <end position="69"/>
    </location>
</feature>
<dbReference type="RefSeq" id="XP_038056127.1">
    <property type="nucleotide sequence ID" value="XM_038200199.1"/>
</dbReference>
<evidence type="ECO:0000256" key="4">
    <source>
        <dbReference type="ARBA" id="ARBA00023040"/>
    </source>
</evidence>
<dbReference type="PANTHER" id="PTHR24243:SF208">
    <property type="entry name" value="PYROKININ-1 RECEPTOR"/>
    <property type="match status" value="1"/>
</dbReference>
<organism evidence="10 11">
    <name type="scientific">Patiria miniata</name>
    <name type="common">Bat star</name>
    <name type="synonym">Asterina miniata</name>
    <dbReference type="NCBI Taxonomy" id="46514"/>
    <lineage>
        <taxon>Eukaryota</taxon>
        <taxon>Metazoa</taxon>
        <taxon>Echinodermata</taxon>
        <taxon>Eleutherozoa</taxon>
        <taxon>Asterozoa</taxon>
        <taxon>Asteroidea</taxon>
        <taxon>Valvatacea</taxon>
        <taxon>Valvatida</taxon>
        <taxon>Asterinidae</taxon>
        <taxon>Patiria</taxon>
    </lineage>
</organism>
<dbReference type="Pfam" id="PF00001">
    <property type="entry name" value="7tm_1"/>
    <property type="match status" value="1"/>
</dbReference>
<evidence type="ECO:0000256" key="6">
    <source>
        <dbReference type="ARBA" id="ARBA00023170"/>
    </source>
</evidence>
<dbReference type="Gene3D" id="1.20.1070.10">
    <property type="entry name" value="Rhodopsin 7-helix transmembrane proteins"/>
    <property type="match status" value="1"/>
</dbReference>